<dbReference type="InterPro" id="IPR021267">
    <property type="entry name" value="DUF2844"/>
</dbReference>
<reference evidence="3" key="1">
    <citation type="submission" date="2016-10" db="EMBL/GenBank/DDBJ databases">
        <authorList>
            <person name="Varghese N."/>
            <person name="Submissions S."/>
        </authorList>
    </citation>
    <scope>NUCLEOTIDE SEQUENCE [LARGE SCALE GENOMIC DNA]</scope>
    <source>
        <strain evidence="3">LMG 26416</strain>
    </source>
</reference>
<keyword evidence="1" id="KW-0732">Signal</keyword>
<dbReference type="OrthoDB" id="7561239at2"/>
<sequence length="198" mass="19672">MTTTRPLVRRPANLAALGCAAAFVAWAALPGVACAGLGGAPMATPSGAAVSDLGRGPVAAVPSRVAPVARAASEASEAVQPAAGAPSSSSSAAAPYTVRQTTLASGTVVREYLALNGTVFGVAWSGPRLPNLSVLLGDYFPQYVSTVQANRRAGIARGKGIVQQDALVVRSGGHMGAFAGVAWLPQALPAGVAASDIR</sequence>
<dbReference type="Pfam" id="PF11005">
    <property type="entry name" value="DUF2844"/>
    <property type="match status" value="1"/>
</dbReference>
<proteinExistence type="predicted"/>
<gene>
    <name evidence="2" type="ORF">SAMN05192542_112123</name>
</gene>
<dbReference type="RefSeq" id="WP_090541697.1">
    <property type="nucleotide sequence ID" value="NZ_FNSR01000001.1"/>
</dbReference>
<feature type="chain" id="PRO_5030029272" description="DUF2844 domain-containing protein" evidence="1">
    <location>
        <begin position="28"/>
        <end position="198"/>
    </location>
</feature>
<evidence type="ECO:0000313" key="3">
    <source>
        <dbReference type="Proteomes" id="UP000199120"/>
    </source>
</evidence>
<name>A0A1H7SQC0_9BURK</name>
<evidence type="ECO:0008006" key="4">
    <source>
        <dbReference type="Google" id="ProtNLM"/>
    </source>
</evidence>
<evidence type="ECO:0000256" key="1">
    <source>
        <dbReference type="SAM" id="SignalP"/>
    </source>
</evidence>
<dbReference type="Proteomes" id="UP000199120">
    <property type="component" value="Unassembled WGS sequence"/>
</dbReference>
<dbReference type="EMBL" id="FOAJ01000012">
    <property type="protein sequence ID" value="SEL73697.1"/>
    <property type="molecule type" value="Genomic_DNA"/>
</dbReference>
<evidence type="ECO:0000313" key="2">
    <source>
        <dbReference type="EMBL" id="SEL73697.1"/>
    </source>
</evidence>
<keyword evidence="3" id="KW-1185">Reference proteome</keyword>
<accession>A0A1H7SQC0</accession>
<dbReference type="AlphaFoldDB" id="A0A1H7SQC0"/>
<organism evidence="2 3">
    <name type="scientific">Paraburkholderia caballeronis</name>
    <dbReference type="NCBI Taxonomy" id="416943"/>
    <lineage>
        <taxon>Bacteria</taxon>
        <taxon>Pseudomonadati</taxon>
        <taxon>Pseudomonadota</taxon>
        <taxon>Betaproteobacteria</taxon>
        <taxon>Burkholderiales</taxon>
        <taxon>Burkholderiaceae</taxon>
        <taxon>Paraburkholderia</taxon>
    </lineage>
</organism>
<dbReference type="STRING" id="416943.SAMN05445871_0358"/>
<protein>
    <recommendedName>
        <fullName evidence="4">DUF2844 domain-containing protein</fullName>
    </recommendedName>
</protein>
<feature type="signal peptide" evidence="1">
    <location>
        <begin position="1"/>
        <end position="27"/>
    </location>
</feature>